<dbReference type="AlphaFoldDB" id="A0AAD9NYE6"/>
<accession>A0AAD9NYE6</accession>
<keyword evidence="2" id="KW-1185">Reference proteome</keyword>
<evidence type="ECO:0000313" key="2">
    <source>
        <dbReference type="Proteomes" id="UP001209878"/>
    </source>
</evidence>
<sequence>MSSCIGRQVIVLLKVSSYIAQYPILRIAQSALHITSLADLFNQTPSQLLWEASSHMLQLTYPPLVYSQVLIYTAEWTGAM</sequence>
<dbReference type="Proteomes" id="UP001209878">
    <property type="component" value="Unassembled WGS sequence"/>
</dbReference>
<organism evidence="1 2">
    <name type="scientific">Ridgeia piscesae</name>
    <name type="common">Tubeworm</name>
    <dbReference type="NCBI Taxonomy" id="27915"/>
    <lineage>
        <taxon>Eukaryota</taxon>
        <taxon>Metazoa</taxon>
        <taxon>Spiralia</taxon>
        <taxon>Lophotrochozoa</taxon>
        <taxon>Annelida</taxon>
        <taxon>Polychaeta</taxon>
        <taxon>Sedentaria</taxon>
        <taxon>Canalipalpata</taxon>
        <taxon>Sabellida</taxon>
        <taxon>Siboglinidae</taxon>
        <taxon>Ridgeia</taxon>
    </lineage>
</organism>
<protein>
    <submittedName>
        <fullName evidence="1">Uncharacterized protein</fullName>
    </submittedName>
</protein>
<reference evidence="1" key="1">
    <citation type="journal article" date="2023" name="Mol. Biol. Evol.">
        <title>Third-Generation Sequencing Reveals the Adaptive Role of the Epigenome in Three Deep-Sea Polychaetes.</title>
        <authorList>
            <person name="Perez M."/>
            <person name="Aroh O."/>
            <person name="Sun Y."/>
            <person name="Lan Y."/>
            <person name="Juniper S.K."/>
            <person name="Young C.R."/>
            <person name="Angers B."/>
            <person name="Qian P.Y."/>
        </authorList>
    </citation>
    <scope>NUCLEOTIDE SEQUENCE</scope>
    <source>
        <strain evidence="1">R07B-5</strain>
    </source>
</reference>
<dbReference type="EMBL" id="JAODUO010000253">
    <property type="protein sequence ID" value="KAK2184769.1"/>
    <property type="molecule type" value="Genomic_DNA"/>
</dbReference>
<gene>
    <name evidence="1" type="ORF">NP493_253g01000</name>
</gene>
<comment type="caution">
    <text evidence="1">The sequence shown here is derived from an EMBL/GenBank/DDBJ whole genome shotgun (WGS) entry which is preliminary data.</text>
</comment>
<evidence type="ECO:0000313" key="1">
    <source>
        <dbReference type="EMBL" id="KAK2184769.1"/>
    </source>
</evidence>
<proteinExistence type="predicted"/>
<name>A0AAD9NYE6_RIDPI</name>